<sequence>MSSSGKGAANGEEETRSDGEHDGSSTGKVDDGAAEESGTPQDGKSGGETPDGEDEEVGRRRPEGKQPARSRSFNDRHVKKQSARSAADEQSSAADEKLRKPGALPKYDLTFRCTERAEKRKEFFSKLEGKIQAKEVEKSTLEAKAKEKEEAEIKTLRKSLIFKANPLPSFYQEPPPPKPKLKKIPTTKPRSPKLSKGRTSATSDSEDHSCCTAHSSRLSLDSKMAKSRTLGGASPVQEKQSVRKSLPKPPSEKTSSAVQEKSSPAAESGASDQAPELEERSSS</sequence>
<feature type="compositionally biased region" description="Basic and acidic residues" evidence="7">
    <location>
        <begin position="13"/>
        <end position="31"/>
    </location>
</feature>
<proteinExistence type="inferred from homology"/>
<evidence type="ECO:0000256" key="6">
    <source>
        <dbReference type="SAM" id="Coils"/>
    </source>
</evidence>
<dbReference type="EnsemblPlants" id="Kaladp0081s0306.1.v1.1">
    <property type="protein sequence ID" value="Kaladp0081s0306.1.v1.1"/>
    <property type="gene ID" value="Kaladp0081s0306.v1.1"/>
</dbReference>
<evidence type="ECO:0000256" key="4">
    <source>
        <dbReference type="ARBA" id="ARBA00022701"/>
    </source>
</evidence>
<evidence type="ECO:0000313" key="9">
    <source>
        <dbReference type="EnsemblPlants" id="Kaladp0081s0306.1.v1.1"/>
    </source>
</evidence>
<dbReference type="Proteomes" id="UP000594263">
    <property type="component" value="Unplaced"/>
</dbReference>
<dbReference type="Pfam" id="PF06886">
    <property type="entry name" value="TPX2"/>
    <property type="match status" value="1"/>
</dbReference>
<feature type="domain" description="TPX2 C-terminal" evidence="8">
    <location>
        <begin position="110"/>
        <end position="184"/>
    </location>
</feature>
<dbReference type="GO" id="GO:0005874">
    <property type="term" value="C:microtubule"/>
    <property type="evidence" value="ECO:0007669"/>
    <property type="project" value="UniProtKB-KW"/>
</dbReference>
<dbReference type="PANTHER" id="PTHR46372:SF2">
    <property type="entry name" value="PROTEIN WVD2-LIKE 3"/>
    <property type="match status" value="1"/>
</dbReference>
<evidence type="ECO:0000313" key="10">
    <source>
        <dbReference type="Proteomes" id="UP000594263"/>
    </source>
</evidence>
<keyword evidence="3" id="KW-0963">Cytoplasm</keyword>
<comment type="subcellular location">
    <subcellularLocation>
        <location evidence="1">Cytoplasm</location>
        <location evidence="1">Cytoskeleton</location>
    </subcellularLocation>
</comment>
<keyword evidence="5" id="KW-0206">Cytoskeleton</keyword>
<dbReference type="GO" id="GO:0000226">
    <property type="term" value="P:microtubule cytoskeleton organization"/>
    <property type="evidence" value="ECO:0007669"/>
    <property type="project" value="InterPro"/>
</dbReference>
<evidence type="ECO:0000256" key="5">
    <source>
        <dbReference type="ARBA" id="ARBA00023212"/>
    </source>
</evidence>
<organism evidence="9 10">
    <name type="scientific">Kalanchoe fedtschenkoi</name>
    <name type="common">Lavender scallops</name>
    <name type="synonym">South American air plant</name>
    <dbReference type="NCBI Taxonomy" id="63787"/>
    <lineage>
        <taxon>Eukaryota</taxon>
        <taxon>Viridiplantae</taxon>
        <taxon>Streptophyta</taxon>
        <taxon>Embryophyta</taxon>
        <taxon>Tracheophyta</taxon>
        <taxon>Spermatophyta</taxon>
        <taxon>Magnoliopsida</taxon>
        <taxon>eudicotyledons</taxon>
        <taxon>Gunneridae</taxon>
        <taxon>Pentapetalae</taxon>
        <taxon>Saxifragales</taxon>
        <taxon>Crassulaceae</taxon>
        <taxon>Kalanchoe</taxon>
    </lineage>
</organism>
<dbReference type="PANTHER" id="PTHR46372">
    <property type="entry name" value="PROTEIN WVD2-LIKE 3"/>
    <property type="match status" value="1"/>
</dbReference>
<feature type="compositionally biased region" description="Low complexity" evidence="7">
    <location>
        <begin position="83"/>
        <end position="93"/>
    </location>
</feature>
<reference evidence="9" key="1">
    <citation type="submission" date="2021-01" db="UniProtKB">
        <authorList>
            <consortium name="EnsemblPlants"/>
        </authorList>
    </citation>
    <scope>IDENTIFICATION</scope>
</reference>
<name>A0A7N0UR22_KALFE</name>
<dbReference type="InterPro" id="IPR027329">
    <property type="entry name" value="TPX2_C"/>
</dbReference>
<keyword evidence="10" id="KW-1185">Reference proteome</keyword>
<dbReference type="AlphaFoldDB" id="A0A7N0UR22"/>
<feature type="compositionally biased region" description="Basic residues" evidence="7">
    <location>
        <begin position="179"/>
        <end position="196"/>
    </location>
</feature>
<feature type="compositionally biased region" description="Polar residues" evidence="7">
    <location>
        <begin position="252"/>
        <end position="262"/>
    </location>
</feature>
<evidence type="ECO:0000256" key="3">
    <source>
        <dbReference type="ARBA" id="ARBA00022490"/>
    </source>
</evidence>
<evidence type="ECO:0000259" key="8">
    <source>
        <dbReference type="Pfam" id="PF06886"/>
    </source>
</evidence>
<feature type="region of interest" description="Disordered" evidence="7">
    <location>
        <begin position="1"/>
        <end position="106"/>
    </location>
</feature>
<feature type="coiled-coil region" evidence="6">
    <location>
        <begin position="124"/>
        <end position="154"/>
    </location>
</feature>
<dbReference type="InterPro" id="IPR044806">
    <property type="entry name" value="WVD2/WDL1-4"/>
</dbReference>
<evidence type="ECO:0000256" key="2">
    <source>
        <dbReference type="ARBA" id="ARBA00005885"/>
    </source>
</evidence>
<evidence type="ECO:0000256" key="7">
    <source>
        <dbReference type="SAM" id="MobiDB-lite"/>
    </source>
</evidence>
<dbReference type="GO" id="GO:0008017">
    <property type="term" value="F:microtubule binding"/>
    <property type="evidence" value="ECO:0007669"/>
    <property type="project" value="InterPro"/>
</dbReference>
<dbReference type="Gramene" id="Kaladp0081s0306.1.v1.1">
    <property type="protein sequence ID" value="Kaladp0081s0306.1.v1.1"/>
    <property type="gene ID" value="Kaladp0081s0306.v1.1"/>
</dbReference>
<feature type="compositionally biased region" description="Basic and acidic residues" evidence="7">
    <location>
        <begin position="57"/>
        <end position="76"/>
    </location>
</feature>
<keyword evidence="6" id="KW-0175">Coiled coil</keyword>
<protein>
    <recommendedName>
        <fullName evidence="8">TPX2 C-terminal domain-containing protein</fullName>
    </recommendedName>
</protein>
<comment type="similarity">
    <text evidence="2">Belongs to the TPX2 family.</text>
</comment>
<evidence type="ECO:0000256" key="1">
    <source>
        <dbReference type="ARBA" id="ARBA00004245"/>
    </source>
</evidence>
<keyword evidence="4" id="KW-0493">Microtubule</keyword>
<accession>A0A7N0UR22</accession>
<feature type="region of interest" description="Disordered" evidence="7">
    <location>
        <begin position="164"/>
        <end position="283"/>
    </location>
</feature>